<evidence type="ECO:0000256" key="1">
    <source>
        <dbReference type="ARBA" id="ARBA00004141"/>
    </source>
</evidence>
<dbReference type="Pfam" id="PF20684">
    <property type="entry name" value="Fung_rhodopsin"/>
    <property type="match status" value="1"/>
</dbReference>
<dbReference type="EMBL" id="JAJTJA010000002">
    <property type="protein sequence ID" value="KAH8703332.1"/>
    <property type="molecule type" value="Genomic_DNA"/>
</dbReference>
<protein>
    <recommendedName>
        <fullName evidence="7">Rhodopsin domain-containing protein</fullName>
    </recommendedName>
</protein>
<organism evidence="8 9">
    <name type="scientific">Talaromyces proteolyticus</name>
    <dbReference type="NCBI Taxonomy" id="1131652"/>
    <lineage>
        <taxon>Eukaryota</taxon>
        <taxon>Fungi</taxon>
        <taxon>Dikarya</taxon>
        <taxon>Ascomycota</taxon>
        <taxon>Pezizomycotina</taxon>
        <taxon>Eurotiomycetes</taxon>
        <taxon>Eurotiomycetidae</taxon>
        <taxon>Eurotiales</taxon>
        <taxon>Trichocomaceae</taxon>
        <taxon>Talaromyces</taxon>
        <taxon>Talaromyces sect. Bacilispori</taxon>
    </lineage>
</organism>
<keyword evidence="2 6" id="KW-0812">Transmembrane</keyword>
<feature type="non-terminal residue" evidence="8">
    <location>
        <position position="1"/>
    </location>
</feature>
<proteinExistence type="inferred from homology"/>
<dbReference type="PANTHER" id="PTHR33048:SF108">
    <property type="entry name" value="INTEGRAL MEMBRANE PROTEIN"/>
    <property type="match status" value="1"/>
</dbReference>
<name>A0AAD4L4C4_9EURO</name>
<keyword evidence="3 6" id="KW-1133">Transmembrane helix</keyword>
<comment type="subcellular location">
    <subcellularLocation>
        <location evidence="1">Membrane</location>
        <topology evidence="1">Multi-pass membrane protein</topology>
    </subcellularLocation>
</comment>
<evidence type="ECO:0000313" key="8">
    <source>
        <dbReference type="EMBL" id="KAH8703332.1"/>
    </source>
</evidence>
<gene>
    <name evidence="8" type="ORF">BGW36DRAFT_286982</name>
</gene>
<feature type="transmembrane region" description="Helical" evidence="6">
    <location>
        <begin position="119"/>
        <end position="139"/>
    </location>
</feature>
<evidence type="ECO:0000256" key="6">
    <source>
        <dbReference type="SAM" id="Phobius"/>
    </source>
</evidence>
<dbReference type="GO" id="GO:0016020">
    <property type="term" value="C:membrane"/>
    <property type="evidence" value="ECO:0007669"/>
    <property type="project" value="UniProtKB-SubCell"/>
</dbReference>
<evidence type="ECO:0000256" key="2">
    <source>
        <dbReference type="ARBA" id="ARBA00022692"/>
    </source>
</evidence>
<dbReference type="PANTHER" id="PTHR33048">
    <property type="entry name" value="PTH11-LIKE INTEGRAL MEMBRANE PROTEIN (AFU_ORTHOLOGUE AFUA_5G11245)"/>
    <property type="match status" value="1"/>
</dbReference>
<feature type="transmembrane region" description="Helical" evidence="6">
    <location>
        <begin position="37"/>
        <end position="64"/>
    </location>
</feature>
<reference evidence="8" key="1">
    <citation type="submission" date="2021-12" db="EMBL/GenBank/DDBJ databases">
        <title>Convergent genome expansion in fungi linked to evolution of root-endophyte symbiosis.</title>
        <authorList>
            <consortium name="DOE Joint Genome Institute"/>
            <person name="Ke Y.-H."/>
            <person name="Bonito G."/>
            <person name="Liao H.-L."/>
            <person name="Looney B."/>
            <person name="Rojas-Flechas A."/>
            <person name="Nash J."/>
            <person name="Hameed K."/>
            <person name="Schadt C."/>
            <person name="Martin F."/>
            <person name="Crous P.W."/>
            <person name="Miettinen O."/>
            <person name="Magnuson J.K."/>
            <person name="Labbe J."/>
            <person name="Jacobson D."/>
            <person name="Doktycz M.J."/>
            <person name="Veneault-Fourrey C."/>
            <person name="Kuo A."/>
            <person name="Mondo S."/>
            <person name="Calhoun S."/>
            <person name="Riley R."/>
            <person name="Ohm R."/>
            <person name="LaButti K."/>
            <person name="Andreopoulos B."/>
            <person name="Pangilinan J."/>
            <person name="Nolan M."/>
            <person name="Tritt A."/>
            <person name="Clum A."/>
            <person name="Lipzen A."/>
            <person name="Daum C."/>
            <person name="Barry K."/>
            <person name="Grigoriev I.V."/>
            <person name="Vilgalys R."/>
        </authorList>
    </citation>
    <scope>NUCLEOTIDE SEQUENCE</scope>
    <source>
        <strain evidence="8">PMI_201</strain>
    </source>
</reference>
<dbReference type="InterPro" id="IPR049326">
    <property type="entry name" value="Rhodopsin_dom_fungi"/>
</dbReference>
<dbReference type="InterPro" id="IPR052337">
    <property type="entry name" value="SAT4-like"/>
</dbReference>
<evidence type="ECO:0000256" key="4">
    <source>
        <dbReference type="ARBA" id="ARBA00023136"/>
    </source>
</evidence>
<comment type="similarity">
    <text evidence="5">Belongs to the SAT4 family.</text>
</comment>
<dbReference type="GeneID" id="70240755"/>
<feature type="transmembrane region" description="Helical" evidence="6">
    <location>
        <begin position="84"/>
        <end position="107"/>
    </location>
</feature>
<feature type="transmembrane region" description="Helical" evidence="6">
    <location>
        <begin position="151"/>
        <end position="175"/>
    </location>
</feature>
<evidence type="ECO:0000259" key="7">
    <source>
        <dbReference type="Pfam" id="PF20684"/>
    </source>
</evidence>
<feature type="domain" description="Rhodopsin" evidence="7">
    <location>
        <begin position="3"/>
        <end position="178"/>
    </location>
</feature>
<keyword evidence="9" id="KW-1185">Reference proteome</keyword>
<keyword evidence="4 6" id="KW-0472">Membrane</keyword>
<evidence type="ECO:0000313" key="9">
    <source>
        <dbReference type="Proteomes" id="UP001201262"/>
    </source>
</evidence>
<dbReference type="AlphaFoldDB" id="A0AAD4L4C4"/>
<accession>A0AAD4L4C4</accession>
<dbReference type="RefSeq" id="XP_046076350.1">
    <property type="nucleotide sequence ID" value="XM_046210468.1"/>
</dbReference>
<feature type="transmembrane region" description="Helical" evidence="6">
    <location>
        <begin position="6"/>
        <end position="25"/>
    </location>
</feature>
<evidence type="ECO:0000256" key="3">
    <source>
        <dbReference type="ARBA" id="ARBA00022989"/>
    </source>
</evidence>
<sequence>LEYINTIIYGPAALFVKSALLLMVARVFAPHRHRIRFIYGFILCLFCYYIAVLIAKAVVCTPVSSYWESPPNAAGKCINQRALFITDCVVGLVTDATILVLPLPLVWILHMSRGKKIRIIALLGAGGVATLFSLYRLVILFEPASQDPTRLFVRLAMTGSAEIATGLICSCLPGANMFMTKIIEKGFKWRRDSNSYQNSTHIQNTTPGHSLPSRPEMVRLSSLGTEGFEFEPCPLTTVVSGPPSRRLSGSQEILTDDSEQQVISGIQVNLTMVQTIVNLQETGK</sequence>
<evidence type="ECO:0000256" key="5">
    <source>
        <dbReference type="ARBA" id="ARBA00038359"/>
    </source>
</evidence>
<dbReference type="Proteomes" id="UP001201262">
    <property type="component" value="Unassembled WGS sequence"/>
</dbReference>
<comment type="caution">
    <text evidence="8">The sequence shown here is derived from an EMBL/GenBank/DDBJ whole genome shotgun (WGS) entry which is preliminary data.</text>
</comment>